<dbReference type="Proteomes" id="UP000182491">
    <property type="component" value="Unassembled WGS sequence"/>
</dbReference>
<protein>
    <submittedName>
        <fullName evidence="1">Uncharacterized protein</fullName>
    </submittedName>
</protein>
<dbReference type="EMBL" id="FPCA01000004">
    <property type="protein sequence ID" value="SFU92902.1"/>
    <property type="molecule type" value="Genomic_DNA"/>
</dbReference>
<proteinExistence type="predicted"/>
<name>A0A1I7K6C5_9BACT</name>
<dbReference type="AlphaFoldDB" id="A0A1I7K6C5"/>
<evidence type="ECO:0000313" key="2">
    <source>
        <dbReference type="Proteomes" id="UP000182491"/>
    </source>
</evidence>
<organism evidence="1 2">
    <name type="scientific">Pontibacter akesuensis</name>
    <dbReference type="NCBI Taxonomy" id="388950"/>
    <lineage>
        <taxon>Bacteria</taxon>
        <taxon>Pseudomonadati</taxon>
        <taxon>Bacteroidota</taxon>
        <taxon>Cytophagia</taxon>
        <taxon>Cytophagales</taxon>
        <taxon>Hymenobacteraceae</taxon>
        <taxon>Pontibacter</taxon>
    </lineage>
</organism>
<evidence type="ECO:0000313" key="1">
    <source>
        <dbReference type="EMBL" id="SFU92902.1"/>
    </source>
</evidence>
<accession>A0A1I7K6C5</accession>
<reference evidence="2" key="1">
    <citation type="submission" date="2016-10" db="EMBL/GenBank/DDBJ databases">
        <authorList>
            <person name="Varghese N."/>
        </authorList>
    </citation>
    <scope>NUCLEOTIDE SEQUENCE [LARGE SCALE GENOMIC DNA]</scope>
    <source>
        <strain evidence="2">DSM 18820</strain>
    </source>
</reference>
<sequence>MAFPDQEAMTRMAQKCKSASLQVVYANTRKKLAQTDTTPWAAQLQEAPATSTQNSATSIASALRLLNRMNGNKEDYYVLVIRKNYWA</sequence>
<gene>
    <name evidence="1" type="ORF">SAMN04487941_3438</name>
</gene>
<keyword evidence="2" id="KW-1185">Reference proteome</keyword>